<organism evidence="6 7">
    <name type="scientific">Planctomicrobium piriforme</name>
    <dbReference type="NCBI Taxonomy" id="1576369"/>
    <lineage>
        <taxon>Bacteria</taxon>
        <taxon>Pseudomonadati</taxon>
        <taxon>Planctomycetota</taxon>
        <taxon>Planctomycetia</taxon>
        <taxon>Planctomycetales</taxon>
        <taxon>Planctomycetaceae</taxon>
        <taxon>Planctomicrobium</taxon>
    </lineage>
</organism>
<evidence type="ECO:0000313" key="6">
    <source>
        <dbReference type="EMBL" id="SFI05267.1"/>
    </source>
</evidence>
<comment type="similarity">
    <text evidence="4">Belongs to the ABC transporter superfamily. Macrolide exporter (TC 3.A.1.122) family.</text>
</comment>
<sequence>MELAARLVDLHKYYDLGAVKVKALRGVSLDIPKGDFLSIMGSSGSGKSTLLNLLGALDRPTQGQYILHGQDVATLDDDELSSIRNSLIGFIFQSFNLIPQYTVLENIEVPLHYRPGYPPITSTDRDRCAAVAEKVGLGTRTDHRPYQLSGGQQQRVAIARALINDPTIIMADEPTGNLDSKTGEEIMDMLKGLNAEGRTIIMVTHEPDVAEQSKRQIFMKDGVIAGYGIFKG</sequence>
<dbReference type="PANTHER" id="PTHR42798">
    <property type="entry name" value="LIPOPROTEIN-RELEASING SYSTEM ATP-BINDING PROTEIN LOLD"/>
    <property type="match status" value="1"/>
</dbReference>
<dbReference type="SMART" id="SM00382">
    <property type="entry name" value="AAA"/>
    <property type="match status" value="1"/>
</dbReference>
<evidence type="ECO:0000313" key="7">
    <source>
        <dbReference type="Proteomes" id="UP000199518"/>
    </source>
</evidence>
<dbReference type="EMBL" id="FOQD01000005">
    <property type="protein sequence ID" value="SFI05267.1"/>
    <property type="molecule type" value="Genomic_DNA"/>
</dbReference>
<dbReference type="CDD" id="cd03255">
    <property type="entry name" value="ABC_MJ0796_LolCDE_FtsE"/>
    <property type="match status" value="1"/>
</dbReference>
<dbReference type="GO" id="GO:0005524">
    <property type="term" value="F:ATP binding"/>
    <property type="evidence" value="ECO:0007669"/>
    <property type="project" value="UniProtKB-KW"/>
</dbReference>
<proteinExistence type="inferred from homology"/>
<dbReference type="STRING" id="1576369.SAMN05421753_10547"/>
<dbReference type="RefSeq" id="WP_092048900.1">
    <property type="nucleotide sequence ID" value="NZ_FOQD01000005.1"/>
</dbReference>
<dbReference type="AlphaFoldDB" id="A0A1I3F241"/>
<dbReference type="GO" id="GO:0098796">
    <property type="term" value="C:membrane protein complex"/>
    <property type="evidence" value="ECO:0007669"/>
    <property type="project" value="UniProtKB-ARBA"/>
</dbReference>
<protein>
    <submittedName>
        <fullName evidence="6">Putative ABC transport system ATP-binding protein</fullName>
    </submittedName>
</protein>
<dbReference type="FunFam" id="3.40.50.300:FF:000032">
    <property type="entry name" value="Export ABC transporter ATP-binding protein"/>
    <property type="match status" value="1"/>
</dbReference>
<name>A0A1I3F241_9PLAN</name>
<evidence type="ECO:0000256" key="2">
    <source>
        <dbReference type="ARBA" id="ARBA00022741"/>
    </source>
</evidence>
<dbReference type="PANTHER" id="PTHR42798:SF6">
    <property type="entry name" value="CELL DIVISION ATP-BINDING PROTEIN FTSE"/>
    <property type="match status" value="1"/>
</dbReference>
<evidence type="ECO:0000256" key="3">
    <source>
        <dbReference type="ARBA" id="ARBA00022840"/>
    </source>
</evidence>
<dbReference type="SUPFAM" id="SSF52540">
    <property type="entry name" value="P-loop containing nucleoside triphosphate hydrolases"/>
    <property type="match status" value="1"/>
</dbReference>
<dbReference type="Gene3D" id="3.40.50.300">
    <property type="entry name" value="P-loop containing nucleotide triphosphate hydrolases"/>
    <property type="match status" value="1"/>
</dbReference>
<keyword evidence="7" id="KW-1185">Reference proteome</keyword>
<dbReference type="InterPro" id="IPR003593">
    <property type="entry name" value="AAA+_ATPase"/>
</dbReference>
<dbReference type="Pfam" id="PF00005">
    <property type="entry name" value="ABC_tran"/>
    <property type="match status" value="1"/>
</dbReference>
<dbReference type="InterPro" id="IPR003439">
    <property type="entry name" value="ABC_transporter-like_ATP-bd"/>
</dbReference>
<feature type="domain" description="ABC transporter" evidence="5">
    <location>
        <begin position="5"/>
        <end position="231"/>
    </location>
</feature>
<dbReference type="Proteomes" id="UP000199518">
    <property type="component" value="Unassembled WGS sequence"/>
</dbReference>
<keyword evidence="2" id="KW-0547">Nucleotide-binding</keyword>
<reference evidence="7" key="1">
    <citation type="submission" date="2016-10" db="EMBL/GenBank/DDBJ databases">
        <authorList>
            <person name="Varghese N."/>
            <person name="Submissions S."/>
        </authorList>
    </citation>
    <scope>NUCLEOTIDE SEQUENCE [LARGE SCALE GENOMIC DNA]</scope>
    <source>
        <strain evidence="7">DSM 26348</strain>
    </source>
</reference>
<keyword evidence="1" id="KW-0813">Transport</keyword>
<keyword evidence="3 6" id="KW-0067">ATP-binding</keyword>
<dbReference type="GO" id="GO:0022857">
    <property type="term" value="F:transmembrane transporter activity"/>
    <property type="evidence" value="ECO:0007669"/>
    <property type="project" value="UniProtKB-ARBA"/>
</dbReference>
<accession>A0A1I3F241</accession>
<dbReference type="InterPro" id="IPR017871">
    <property type="entry name" value="ABC_transporter-like_CS"/>
</dbReference>
<evidence type="ECO:0000256" key="1">
    <source>
        <dbReference type="ARBA" id="ARBA00022448"/>
    </source>
</evidence>
<dbReference type="InterPro" id="IPR027417">
    <property type="entry name" value="P-loop_NTPase"/>
</dbReference>
<dbReference type="GO" id="GO:0016887">
    <property type="term" value="F:ATP hydrolysis activity"/>
    <property type="evidence" value="ECO:0007669"/>
    <property type="project" value="InterPro"/>
</dbReference>
<evidence type="ECO:0000256" key="4">
    <source>
        <dbReference type="ARBA" id="ARBA00038388"/>
    </source>
</evidence>
<dbReference type="InterPro" id="IPR017911">
    <property type="entry name" value="MacB-like_ATP-bd"/>
</dbReference>
<dbReference type="PROSITE" id="PS00211">
    <property type="entry name" value="ABC_TRANSPORTER_1"/>
    <property type="match status" value="1"/>
</dbReference>
<dbReference type="OrthoDB" id="273392at2"/>
<gene>
    <name evidence="6" type="ORF">SAMN05421753_10547</name>
</gene>
<evidence type="ECO:0000259" key="5">
    <source>
        <dbReference type="PROSITE" id="PS50893"/>
    </source>
</evidence>
<dbReference type="PROSITE" id="PS50893">
    <property type="entry name" value="ABC_TRANSPORTER_2"/>
    <property type="match status" value="1"/>
</dbReference>